<dbReference type="CDD" id="cd07765">
    <property type="entry name" value="KRAB_A-box"/>
    <property type="match status" value="1"/>
</dbReference>
<dbReference type="Proteomes" id="UP000694417">
    <property type="component" value="Unplaced"/>
</dbReference>
<sequence>RAATAVRDCASVTFEDVAVGLSQEWALLDDVRRDLCRYVLLDNYQTLACRGEAGIAPFLAACVCRILPQCLPCGRAWVRLMGFIVHWSPEIDKAPFIALLHSVPREDVCGPH</sequence>
<dbReference type="InterPro" id="IPR036051">
    <property type="entry name" value="KRAB_dom_sf"/>
</dbReference>
<proteinExistence type="predicted"/>
<dbReference type="Ensembl" id="ENSUPAT00010017480.1">
    <property type="protein sequence ID" value="ENSUPAP00010015297.1"/>
    <property type="gene ID" value="ENSUPAG00010012250.1"/>
</dbReference>
<dbReference type="GeneTree" id="ENSGT00960000192170"/>
<protein>
    <recommendedName>
        <fullName evidence="1">KRAB domain-containing protein</fullName>
    </recommendedName>
</protein>
<dbReference type="AlphaFoldDB" id="A0A8D2HKY4"/>
<reference evidence="2" key="1">
    <citation type="submission" date="2025-08" db="UniProtKB">
        <authorList>
            <consortium name="Ensembl"/>
        </authorList>
    </citation>
    <scope>IDENTIFICATION</scope>
</reference>
<dbReference type="SMART" id="SM00349">
    <property type="entry name" value="KRAB"/>
    <property type="match status" value="1"/>
</dbReference>
<keyword evidence="3" id="KW-1185">Reference proteome</keyword>
<evidence type="ECO:0000259" key="1">
    <source>
        <dbReference type="PROSITE" id="PS50805"/>
    </source>
</evidence>
<reference evidence="2" key="2">
    <citation type="submission" date="2025-09" db="UniProtKB">
        <authorList>
            <consortium name="Ensembl"/>
        </authorList>
    </citation>
    <scope>IDENTIFICATION</scope>
</reference>
<accession>A0A8D2HKY4</accession>
<feature type="domain" description="KRAB" evidence="1">
    <location>
        <begin position="12"/>
        <end position="89"/>
    </location>
</feature>
<evidence type="ECO:0000313" key="2">
    <source>
        <dbReference type="Ensembl" id="ENSUPAP00010015297.1"/>
    </source>
</evidence>
<dbReference type="SUPFAM" id="SSF109640">
    <property type="entry name" value="KRAB domain (Kruppel-associated box)"/>
    <property type="match status" value="1"/>
</dbReference>
<dbReference type="Gene3D" id="6.10.140.140">
    <property type="match status" value="1"/>
</dbReference>
<dbReference type="GO" id="GO:0006355">
    <property type="term" value="P:regulation of DNA-templated transcription"/>
    <property type="evidence" value="ECO:0007669"/>
    <property type="project" value="InterPro"/>
</dbReference>
<dbReference type="InterPro" id="IPR001909">
    <property type="entry name" value="KRAB"/>
</dbReference>
<dbReference type="Pfam" id="PF01352">
    <property type="entry name" value="KRAB"/>
    <property type="match status" value="1"/>
</dbReference>
<dbReference type="PROSITE" id="PS50805">
    <property type="entry name" value="KRAB"/>
    <property type="match status" value="1"/>
</dbReference>
<name>A0A8D2HKY4_UROPR</name>
<evidence type="ECO:0000313" key="3">
    <source>
        <dbReference type="Proteomes" id="UP000694417"/>
    </source>
</evidence>
<organism evidence="2 3">
    <name type="scientific">Urocitellus parryii</name>
    <name type="common">Arctic ground squirrel</name>
    <name type="synonym">Spermophilus parryii</name>
    <dbReference type="NCBI Taxonomy" id="9999"/>
    <lineage>
        <taxon>Eukaryota</taxon>
        <taxon>Metazoa</taxon>
        <taxon>Chordata</taxon>
        <taxon>Craniata</taxon>
        <taxon>Vertebrata</taxon>
        <taxon>Euteleostomi</taxon>
        <taxon>Mammalia</taxon>
        <taxon>Eutheria</taxon>
        <taxon>Euarchontoglires</taxon>
        <taxon>Glires</taxon>
        <taxon>Rodentia</taxon>
        <taxon>Sciuromorpha</taxon>
        <taxon>Sciuridae</taxon>
        <taxon>Xerinae</taxon>
        <taxon>Marmotini</taxon>
        <taxon>Urocitellus</taxon>
    </lineage>
</organism>